<gene>
    <name evidence="2" type="ORF">1127AP1_18</name>
</gene>
<dbReference type="Proteomes" id="UP000224663">
    <property type="component" value="Segment"/>
</dbReference>
<organism evidence="2 3">
    <name type="scientific">Mannheimia phage vB_MhM_1127AP1</name>
    <dbReference type="NCBI Taxonomy" id="1572746"/>
    <lineage>
        <taxon>Viruses</taxon>
        <taxon>Duplodnaviria</taxon>
        <taxon>Heunggongvirae</taxon>
        <taxon>Uroviricota</taxon>
        <taxon>Caudoviricetes</taxon>
        <taxon>Peduoviridae</taxon>
        <taxon>Baylorvirus</taxon>
        <taxon>Baylorvirus bv1127AP1</taxon>
    </lineage>
</organism>
<evidence type="ECO:0000313" key="2">
    <source>
        <dbReference type="EMBL" id="AJA73070.1"/>
    </source>
</evidence>
<dbReference type="Pfam" id="PF04965">
    <property type="entry name" value="GPW_gp25"/>
    <property type="match status" value="1"/>
</dbReference>
<evidence type="ECO:0000259" key="1">
    <source>
        <dbReference type="Pfam" id="PF04965"/>
    </source>
</evidence>
<sequence length="111" mass="12865">MNRETGEQLEDEVEHIKQSIKDILLTAKGSRVMRRTYGSNLYKLTDKPIAASLIMQLSAACVMALQQWEPRIAITRFKVEFAEDNHNKLICTLDFTLKHRKISIKGMRFKL</sequence>
<keyword evidence="3" id="KW-1185">Reference proteome</keyword>
<dbReference type="EMBL" id="KP137436">
    <property type="protein sequence ID" value="AJA73070.1"/>
    <property type="molecule type" value="Genomic_DNA"/>
</dbReference>
<dbReference type="InterPro" id="IPR007048">
    <property type="entry name" value="IraD/Gp25-like"/>
</dbReference>
<feature type="domain" description="IraD/Gp25-like" evidence="1">
    <location>
        <begin position="12"/>
        <end position="99"/>
    </location>
</feature>
<reference evidence="2 3" key="1">
    <citation type="journal article" date="2015" name="BMC Microbiol.">
        <title>Comparative analysis of multiple inducible phages from Mannheimia haemolytica.</title>
        <authorList>
            <person name="Niu Y.D."/>
            <person name="Cook S.R."/>
            <person name="Wang J."/>
            <person name="Klima C.L."/>
            <person name="Hsu Y.H."/>
            <person name="Kropinski A.M."/>
            <person name="Turner D."/>
            <person name="McAllister T.A."/>
        </authorList>
    </citation>
    <scope>NUCLEOTIDE SEQUENCE [LARGE SCALE GENOMIC DNA]</scope>
</reference>
<accession>A0A0M3LNY9</accession>
<protein>
    <submittedName>
        <fullName evidence="2">Baseplate assembly protein W</fullName>
    </submittedName>
</protein>
<evidence type="ECO:0000313" key="3">
    <source>
        <dbReference type="Proteomes" id="UP000224663"/>
    </source>
</evidence>
<proteinExistence type="predicted"/>
<name>A0A0M3LNY9_9CAUD</name>
<dbReference type="Gene3D" id="3.10.450.40">
    <property type="match status" value="1"/>
</dbReference>
<dbReference type="SUPFAM" id="SSF160719">
    <property type="entry name" value="gpW/gp25-like"/>
    <property type="match status" value="1"/>
</dbReference>